<reference evidence="1 2" key="1">
    <citation type="submission" date="2024-02" db="EMBL/GenBank/DDBJ databases">
        <authorList>
            <person name="Daric V."/>
            <person name="Darras S."/>
        </authorList>
    </citation>
    <scope>NUCLEOTIDE SEQUENCE [LARGE SCALE GENOMIC DNA]</scope>
</reference>
<protein>
    <submittedName>
        <fullName evidence="1">Uncharacterized protein</fullName>
    </submittedName>
</protein>
<evidence type="ECO:0000313" key="2">
    <source>
        <dbReference type="Proteomes" id="UP001642483"/>
    </source>
</evidence>
<accession>A0ABP0GNJ1</accession>
<evidence type="ECO:0000313" key="1">
    <source>
        <dbReference type="EMBL" id="CAK8693287.1"/>
    </source>
</evidence>
<keyword evidence="2" id="KW-1185">Reference proteome</keyword>
<comment type="caution">
    <text evidence="1">The sequence shown here is derived from an EMBL/GenBank/DDBJ whole genome shotgun (WGS) entry which is preliminary data.</text>
</comment>
<organism evidence="1 2">
    <name type="scientific">Clavelina lepadiformis</name>
    <name type="common">Light-bulb sea squirt</name>
    <name type="synonym">Ascidia lepadiformis</name>
    <dbReference type="NCBI Taxonomy" id="159417"/>
    <lineage>
        <taxon>Eukaryota</taxon>
        <taxon>Metazoa</taxon>
        <taxon>Chordata</taxon>
        <taxon>Tunicata</taxon>
        <taxon>Ascidiacea</taxon>
        <taxon>Aplousobranchia</taxon>
        <taxon>Clavelinidae</taxon>
        <taxon>Clavelina</taxon>
    </lineage>
</organism>
<proteinExistence type="predicted"/>
<name>A0ABP0GNJ1_CLALP</name>
<gene>
    <name evidence="1" type="ORF">CVLEPA_LOCUS26585</name>
</gene>
<dbReference type="Proteomes" id="UP001642483">
    <property type="component" value="Unassembled WGS sequence"/>
</dbReference>
<sequence>MARIDSPWPLLRPRTTLSAPGIARRLLFRRLGSGFYLHHMAFYSTKARIEPGTYGTECSVYAHELRSGTCKQSSLTNMTKNDASVVSFEKKIYTFGFKGPEPRTFTFEFRE</sequence>
<dbReference type="EMBL" id="CAWYQH010000130">
    <property type="protein sequence ID" value="CAK8693287.1"/>
    <property type="molecule type" value="Genomic_DNA"/>
</dbReference>